<dbReference type="PANTHER" id="PTHR42837:SF2">
    <property type="entry name" value="MEMBRANE METALLOPROTEASE ARASP2, CHLOROPLASTIC-RELATED"/>
    <property type="match status" value="1"/>
</dbReference>
<feature type="transmembrane region" description="Helical" evidence="11">
    <location>
        <begin position="6"/>
        <end position="26"/>
    </location>
</feature>
<evidence type="ECO:0000256" key="8">
    <source>
        <dbReference type="ARBA" id="ARBA00022989"/>
    </source>
</evidence>
<keyword evidence="8 11" id="KW-1133">Transmembrane helix</keyword>
<evidence type="ECO:0000256" key="11">
    <source>
        <dbReference type="SAM" id="Phobius"/>
    </source>
</evidence>
<dbReference type="InterPro" id="IPR036034">
    <property type="entry name" value="PDZ_sf"/>
</dbReference>
<reference evidence="13 14" key="1">
    <citation type="journal article" date="2015" name="Nature">
        <title>rRNA introns, odd ribosomes, and small enigmatic genomes across a large radiation of phyla.</title>
        <authorList>
            <person name="Brown C.T."/>
            <person name="Hug L.A."/>
            <person name="Thomas B.C."/>
            <person name="Sharon I."/>
            <person name="Castelle C.J."/>
            <person name="Singh A."/>
            <person name="Wilkins M.J."/>
            <person name="Williams K.H."/>
            <person name="Banfield J.F."/>
        </authorList>
    </citation>
    <scope>NUCLEOTIDE SEQUENCE [LARGE SCALE GENOMIC DNA]</scope>
</reference>
<comment type="similarity">
    <text evidence="3">Belongs to the peptidase M50B family.</text>
</comment>
<evidence type="ECO:0000256" key="10">
    <source>
        <dbReference type="ARBA" id="ARBA00023136"/>
    </source>
</evidence>
<comment type="subcellular location">
    <subcellularLocation>
        <location evidence="2">Membrane</location>
        <topology evidence="2">Multi-pass membrane protein</topology>
    </subcellularLocation>
</comment>
<dbReference type="AlphaFoldDB" id="A0A0G1YYW3"/>
<dbReference type="PANTHER" id="PTHR42837">
    <property type="entry name" value="REGULATOR OF SIGMA-E PROTEASE RSEP"/>
    <property type="match status" value="1"/>
</dbReference>
<keyword evidence="4 13" id="KW-0645">Protease</keyword>
<dbReference type="Proteomes" id="UP000034588">
    <property type="component" value="Unassembled WGS sequence"/>
</dbReference>
<evidence type="ECO:0000256" key="9">
    <source>
        <dbReference type="ARBA" id="ARBA00023049"/>
    </source>
</evidence>
<dbReference type="PATRIC" id="fig|1618448.3.peg.709"/>
<dbReference type="EMBL" id="LCQD01000016">
    <property type="protein sequence ID" value="KKW11564.1"/>
    <property type="molecule type" value="Genomic_DNA"/>
</dbReference>
<evidence type="ECO:0000313" key="13">
    <source>
        <dbReference type="EMBL" id="KKW11564.1"/>
    </source>
</evidence>
<keyword evidence="7" id="KW-0862">Zinc</keyword>
<feature type="transmembrane region" description="Helical" evidence="11">
    <location>
        <begin position="100"/>
        <end position="122"/>
    </location>
</feature>
<keyword evidence="10 11" id="KW-0472">Membrane</keyword>
<protein>
    <submittedName>
        <fullName evidence="13">Membrane-associated zinc metalloprotease</fullName>
    </submittedName>
</protein>
<accession>A0A0G1YYW3</accession>
<dbReference type="SUPFAM" id="SSF50156">
    <property type="entry name" value="PDZ domain-like"/>
    <property type="match status" value="1"/>
</dbReference>
<dbReference type="GO" id="GO:0006508">
    <property type="term" value="P:proteolysis"/>
    <property type="evidence" value="ECO:0007669"/>
    <property type="project" value="UniProtKB-KW"/>
</dbReference>
<dbReference type="InterPro" id="IPR008915">
    <property type="entry name" value="Peptidase_M50"/>
</dbReference>
<evidence type="ECO:0000256" key="1">
    <source>
        <dbReference type="ARBA" id="ARBA00001947"/>
    </source>
</evidence>
<evidence type="ECO:0000256" key="5">
    <source>
        <dbReference type="ARBA" id="ARBA00022692"/>
    </source>
</evidence>
<evidence type="ECO:0000256" key="4">
    <source>
        <dbReference type="ARBA" id="ARBA00022670"/>
    </source>
</evidence>
<feature type="domain" description="Peptidase M50" evidence="12">
    <location>
        <begin position="8"/>
        <end position="337"/>
    </location>
</feature>
<dbReference type="GO" id="GO:0004222">
    <property type="term" value="F:metalloendopeptidase activity"/>
    <property type="evidence" value="ECO:0007669"/>
    <property type="project" value="InterPro"/>
</dbReference>
<evidence type="ECO:0000313" key="14">
    <source>
        <dbReference type="Proteomes" id="UP000034588"/>
    </source>
</evidence>
<keyword evidence="6" id="KW-0378">Hydrolase</keyword>
<dbReference type="GO" id="GO:0016020">
    <property type="term" value="C:membrane"/>
    <property type="evidence" value="ECO:0007669"/>
    <property type="project" value="UniProtKB-SubCell"/>
</dbReference>
<evidence type="ECO:0000256" key="3">
    <source>
        <dbReference type="ARBA" id="ARBA00007931"/>
    </source>
</evidence>
<name>A0A0G1YYW3_9BACT</name>
<evidence type="ECO:0000256" key="2">
    <source>
        <dbReference type="ARBA" id="ARBA00004141"/>
    </source>
</evidence>
<keyword evidence="5 11" id="KW-0812">Transmembrane</keyword>
<evidence type="ECO:0000256" key="6">
    <source>
        <dbReference type="ARBA" id="ARBA00022801"/>
    </source>
</evidence>
<dbReference type="InterPro" id="IPR004387">
    <property type="entry name" value="Pept_M50_Zn"/>
</dbReference>
<dbReference type="Gene3D" id="2.30.42.10">
    <property type="match status" value="1"/>
</dbReference>
<dbReference type="CDD" id="cd06163">
    <property type="entry name" value="S2P-M50_PDZ_RseP-like"/>
    <property type="match status" value="1"/>
</dbReference>
<evidence type="ECO:0000256" key="7">
    <source>
        <dbReference type="ARBA" id="ARBA00022833"/>
    </source>
</evidence>
<gene>
    <name evidence="13" type="ORF">UY48_C0016G0011</name>
</gene>
<dbReference type="Pfam" id="PF02163">
    <property type="entry name" value="Peptidase_M50"/>
    <property type="match status" value="1"/>
</dbReference>
<comment type="caution">
    <text evidence="13">The sequence shown here is derived from an EMBL/GenBank/DDBJ whole genome shotgun (WGS) entry which is preliminary data.</text>
</comment>
<feature type="transmembrane region" description="Helical" evidence="11">
    <location>
        <begin position="329"/>
        <end position="347"/>
    </location>
</feature>
<proteinExistence type="inferred from homology"/>
<organism evidence="13 14">
    <name type="scientific">Candidatus Gottesmanbacteria bacterium GW2011_GWB1_49_7</name>
    <dbReference type="NCBI Taxonomy" id="1618448"/>
    <lineage>
        <taxon>Bacteria</taxon>
        <taxon>Candidatus Gottesmaniibacteriota</taxon>
    </lineage>
</organism>
<keyword evidence="9 13" id="KW-0482">Metalloprotease</keyword>
<sequence>MLLTALVFIIILSILVFIHELGHFTVARIIGVKVEEFGFGLPPRIWGKKIKETVYSLNWLPIGGFVKLAGEDETSDSLKSLKSPKSLKSYFWARSKKERAAILLAGVTMNFFLAVGISTYLLTQGVAEVSGRLHIERVLPGSPAEKAGLRERDILVDFKTPKELIDFVNEEKGHEVVLIVSRGGEKLEVAVTPRMEVPPGEGPLGVAISDLEIKTYPLNQAPLEAVKLNLTRARDMLVGIGMLLWRLVRLQPVGGDVAGPIGIAQVTGQAVRFGWKAVLEFMSILSLNLAVLNVLPIPALDGGRLAFVFLEKILGRKVKPAFEHSTHQIGMIILFILIFLISINDILRLARGG</sequence>
<evidence type="ECO:0000259" key="12">
    <source>
        <dbReference type="Pfam" id="PF02163"/>
    </source>
</evidence>
<comment type="cofactor">
    <cofactor evidence="1">
        <name>Zn(2+)</name>
        <dbReference type="ChEBI" id="CHEBI:29105"/>
    </cofactor>
</comment>